<organism evidence="2 3">
    <name type="scientific">Georhizobium profundi</name>
    <dbReference type="NCBI Taxonomy" id="2341112"/>
    <lineage>
        <taxon>Bacteria</taxon>
        <taxon>Pseudomonadati</taxon>
        <taxon>Pseudomonadota</taxon>
        <taxon>Alphaproteobacteria</taxon>
        <taxon>Hyphomicrobiales</taxon>
        <taxon>Rhizobiaceae</taxon>
        <taxon>Georhizobium</taxon>
    </lineage>
</organism>
<dbReference type="EMBL" id="CP032509">
    <property type="protein sequence ID" value="AZN70798.1"/>
    <property type="molecule type" value="Genomic_DNA"/>
</dbReference>
<proteinExistence type="predicted"/>
<dbReference type="KEGG" id="abaw:D5400_05490"/>
<dbReference type="Proteomes" id="UP000268192">
    <property type="component" value="Chromosome"/>
</dbReference>
<accession>A0A3Q8XNY2</accession>
<feature type="signal peptide" evidence="1">
    <location>
        <begin position="1"/>
        <end position="22"/>
    </location>
</feature>
<evidence type="ECO:0000313" key="3">
    <source>
        <dbReference type="Proteomes" id="UP000268192"/>
    </source>
</evidence>
<protein>
    <submittedName>
        <fullName evidence="2">Uncharacterized protein</fullName>
    </submittedName>
</protein>
<dbReference type="RefSeq" id="WP_126008424.1">
    <property type="nucleotide sequence ID" value="NZ_CP032509.1"/>
</dbReference>
<feature type="chain" id="PRO_5018682127" evidence="1">
    <location>
        <begin position="23"/>
        <end position="288"/>
    </location>
</feature>
<sequence>MIARLLGTTAVLLAACLQPVSAASPDAWAEFAETVDEKCRALAEGEMEIEAVRVDPFGSETYGLAIVSGRVGEAAVERICVMDKQSEEAELGGELPMTAATGDALGFLASEDRADLDTMRAAAERTLAEIESSGEPLDAGAMDAADNALTGLNDTFSAIALAPGAYACTVYWYGFLDQGARRVGDHRCRVTEAEIGTIVEKISGERLAANLVADGDRTVYVGRTFLEGQSENAYDAANPANAGNSNFGNKVGLAAQLGDSVYLISTQARGMEPKDETFFEIIALTPAP</sequence>
<dbReference type="PROSITE" id="PS51257">
    <property type="entry name" value="PROKAR_LIPOPROTEIN"/>
    <property type="match status" value="1"/>
</dbReference>
<evidence type="ECO:0000256" key="1">
    <source>
        <dbReference type="SAM" id="SignalP"/>
    </source>
</evidence>
<name>A0A3Q8XNY2_9HYPH</name>
<gene>
    <name evidence="2" type="ORF">D5400_05490</name>
</gene>
<keyword evidence="1" id="KW-0732">Signal</keyword>
<evidence type="ECO:0000313" key="2">
    <source>
        <dbReference type="EMBL" id="AZN70798.1"/>
    </source>
</evidence>
<reference evidence="2 3" key="1">
    <citation type="submission" date="2018-09" db="EMBL/GenBank/DDBJ databases">
        <title>Marinorhizobium profundi gen. nov., sp. nov., isolated from a deep-sea sediment sample from the New Britain Trench and proposal of Marinorhizobiaceae fam. nov. in the order Rhizobiales of the class Alphaproteobacteria.</title>
        <authorList>
            <person name="Cao J."/>
        </authorList>
    </citation>
    <scope>NUCLEOTIDE SEQUENCE [LARGE SCALE GENOMIC DNA]</scope>
    <source>
        <strain evidence="2 3">WS11</strain>
    </source>
</reference>
<dbReference type="AlphaFoldDB" id="A0A3Q8XNY2"/>
<dbReference type="OrthoDB" id="7776561at2"/>
<keyword evidence="3" id="KW-1185">Reference proteome</keyword>